<dbReference type="InterPro" id="IPR003148">
    <property type="entry name" value="RCK_N"/>
</dbReference>
<dbReference type="PANTHER" id="PTHR46157">
    <property type="entry name" value="K(+) EFFLUX ANTIPORTER 3, CHLOROPLASTIC"/>
    <property type="match status" value="1"/>
</dbReference>
<feature type="transmembrane region" description="Helical" evidence="11">
    <location>
        <begin position="57"/>
        <end position="76"/>
    </location>
</feature>
<feature type="transmembrane region" description="Helical" evidence="11">
    <location>
        <begin position="192"/>
        <end position="214"/>
    </location>
</feature>
<dbReference type="SUPFAM" id="SSF51735">
    <property type="entry name" value="NAD(P)-binding Rossmann-fold domains"/>
    <property type="match status" value="1"/>
</dbReference>
<keyword evidence="8 11" id="KW-1133">Transmembrane helix</keyword>
<organism evidence="13 14">
    <name type="scientific">Chitinophaga niabensis</name>
    <dbReference type="NCBI Taxonomy" id="536979"/>
    <lineage>
        <taxon>Bacteria</taxon>
        <taxon>Pseudomonadati</taxon>
        <taxon>Bacteroidota</taxon>
        <taxon>Chitinophagia</taxon>
        <taxon>Chitinophagales</taxon>
        <taxon>Chitinophagaceae</taxon>
        <taxon>Chitinophaga</taxon>
    </lineage>
</organism>
<evidence type="ECO:0000313" key="13">
    <source>
        <dbReference type="EMBL" id="SIO52508.1"/>
    </source>
</evidence>
<evidence type="ECO:0000256" key="2">
    <source>
        <dbReference type="ARBA" id="ARBA00005551"/>
    </source>
</evidence>
<feature type="transmembrane region" description="Helical" evidence="11">
    <location>
        <begin position="304"/>
        <end position="325"/>
    </location>
</feature>
<proteinExistence type="inferred from homology"/>
<dbReference type="Pfam" id="PF00999">
    <property type="entry name" value="Na_H_Exchanger"/>
    <property type="match status" value="1"/>
</dbReference>
<comment type="subcellular location">
    <subcellularLocation>
        <location evidence="1">Endomembrane system</location>
        <topology evidence="1">Multi-pass membrane protein</topology>
    </subcellularLocation>
</comment>
<dbReference type="PROSITE" id="PS51201">
    <property type="entry name" value="RCK_N"/>
    <property type="match status" value="1"/>
</dbReference>
<keyword evidence="4" id="KW-0050">Antiport</keyword>
<keyword evidence="9" id="KW-0406">Ion transport</keyword>
<dbReference type="EMBL" id="FSRA01000002">
    <property type="protein sequence ID" value="SIO52508.1"/>
    <property type="molecule type" value="Genomic_DNA"/>
</dbReference>
<dbReference type="GO" id="GO:1902600">
    <property type="term" value="P:proton transmembrane transport"/>
    <property type="evidence" value="ECO:0007669"/>
    <property type="project" value="InterPro"/>
</dbReference>
<dbReference type="GO" id="GO:0012505">
    <property type="term" value="C:endomembrane system"/>
    <property type="evidence" value="ECO:0007669"/>
    <property type="project" value="UniProtKB-SubCell"/>
</dbReference>
<comment type="similarity">
    <text evidence="2">Belongs to the monovalent cation:proton antiporter 2 (CPA2) transporter (TC 2.A.37) family.</text>
</comment>
<accession>A0A1N6K7G7</accession>
<evidence type="ECO:0000259" key="12">
    <source>
        <dbReference type="PROSITE" id="PS51201"/>
    </source>
</evidence>
<keyword evidence="7" id="KW-0630">Potassium</keyword>
<sequence>MSNESFFYQALVYLATMVVFVPLAKKLNLGSVLGYLMGGIIIGPALLGLIGHGGQDLMHFAEFGVVMMLFLIGLELEPSLLWKLRAPILGMGGLQVTVTAILIAGLSFSLGMPFNESLILGMILSLSSTAIVLQILTEKGQMGSAAGQSTFSVLLFQDIAVIPMLAIFPLLAPAGTGAVHAESTSLIANQPAWAKTLIVLGAVSALGIGGRFVVKPILHIVARTRLRELFTASALLLVVGIAVLMTLVGLSPALGAFLGGVVLANSEYRHELESDIEPFKGLLLGLFFIGVGASIDFKLVLAEPLLILGLVLGIMLVKFLVLLGLGRLFRLSGEQNLLFAFALPQVGEFAFVLFSFALQSALLPQRIVSIMMAVVAISMALTPLVLLAHEKWIVPNFGCGAKNVEREPDKIDEKNPVIIAGFDHFGTIVGRFLRASGVRSTVLDLDSDRVDLLRRMGLKVYYGDAARMDMLQSAGAMQAKLIVIAMETPEKNLEVVDAVKKHFPHLQMLVRATENADAFDLMNSGVLHIYRETVDTSLRMASDALEMLGHRAYQSQRAARMFRKFDEQSLKGMAAYRDDKQYVNVVKERIDELQKLIQADSYTNLMIRDAGWNKEDAEERN</sequence>
<dbReference type="GO" id="GO:0015297">
    <property type="term" value="F:antiporter activity"/>
    <property type="evidence" value="ECO:0007669"/>
    <property type="project" value="UniProtKB-KW"/>
</dbReference>
<dbReference type="STRING" id="536979.SAMN04488055_5244"/>
<dbReference type="InterPro" id="IPR038770">
    <property type="entry name" value="Na+/solute_symporter_sf"/>
</dbReference>
<dbReference type="GO" id="GO:0008324">
    <property type="term" value="F:monoatomic cation transmembrane transporter activity"/>
    <property type="evidence" value="ECO:0007669"/>
    <property type="project" value="InterPro"/>
</dbReference>
<dbReference type="InterPro" id="IPR036291">
    <property type="entry name" value="NAD(P)-bd_dom_sf"/>
</dbReference>
<name>A0A1N6K7G7_9BACT</name>
<evidence type="ECO:0000313" key="14">
    <source>
        <dbReference type="Proteomes" id="UP000185003"/>
    </source>
</evidence>
<evidence type="ECO:0000256" key="4">
    <source>
        <dbReference type="ARBA" id="ARBA00022449"/>
    </source>
</evidence>
<dbReference type="AlphaFoldDB" id="A0A1N6K7G7"/>
<dbReference type="InterPro" id="IPR004771">
    <property type="entry name" value="K/H_exchanger"/>
</dbReference>
<dbReference type="Gene3D" id="1.20.1530.20">
    <property type="match status" value="1"/>
</dbReference>
<dbReference type="Gene3D" id="3.40.50.720">
    <property type="entry name" value="NAD(P)-binding Rossmann-like Domain"/>
    <property type="match status" value="1"/>
</dbReference>
<evidence type="ECO:0000256" key="9">
    <source>
        <dbReference type="ARBA" id="ARBA00023065"/>
    </source>
</evidence>
<evidence type="ECO:0000256" key="5">
    <source>
        <dbReference type="ARBA" id="ARBA00022538"/>
    </source>
</evidence>
<feature type="transmembrane region" description="Helical" evidence="11">
    <location>
        <begin position="370"/>
        <end position="389"/>
    </location>
</feature>
<gene>
    <name evidence="13" type="ORF">SAMN04488055_5244</name>
</gene>
<keyword evidence="14" id="KW-1185">Reference proteome</keyword>
<dbReference type="FunFam" id="3.40.50.720:FF:000036">
    <property type="entry name" value="Glutathione-regulated potassium-efflux system protein KefB"/>
    <property type="match status" value="1"/>
</dbReference>
<keyword evidence="3" id="KW-0813">Transport</keyword>
<feature type="transmembrane region" description="Helical" evidence="11">
    <location>
        <begin position="32"/>
        <end position="51"/>
    </location>
</feature>
<feature type="transmembrane region" description="Helical" evidence="11">
    <location>
        <begin position="279"/>
        <end position="297"/>
    </location>
</feature>
<feature type="transmembrane region" description="Helical" evidence="11">
    <location>
        <begin position="235"/>
        <end position="259"/>
    </location>
</feature>
<evidence type="ECO:0000256" key="1">
    <source>
        <dbReference type="ARBA" id="ARBA00004127"/>
    </source>
</evidence>
<feature type="transmembrane region" description="Helical" evidence="11">
    <location>
        <begin position="88"/>
        <end position="112"/>
    </location>
</feature>
<feature type="transmembrane region" description="Helical" evidence="11">
    <location>
        <begin position="6"/>
        <end position="25"/>
    </location>
</feature>
<evidence type="ECO:0000256" key="8">
    <source>
        <dbReference type="ARBA" id="ARBA00022989"/>
    </source>
</evidence>
<feature type="transmembrane region" description="Helical" evidence="11">
    <location>
        <begin position="149"/>
        <end position="172"/>
    </location>
</feature>
<evidence type="ECO:0000256" key="3">
    <source>
        <dbReference type="ARBA" id="ARBA00022448"/>
    </source>
</evidence>
<evidence type="ECO:0000256" key="10">
    <source>
        <dbReference type="ARBA" id="ARBA00023136"/>
    </source>
</evidence>
<feature type="transmembrane region" description="Helical" evidence="11">
    <location>
        <begin position="337"/>
        <end position="358"/>
    </location>
</feature>
<keyword evidence="10 11" id="KW-0472">Membrane</keyword>
<dbReference type="OrthoDB" id="9781411at2"/>
<evidence type="ECO:0000256" key="6">
    <source>
        <dbReference type="ARBA" id="ARBA00022692"/>
    </source>
</evidence>
<evidence type="ECO:0000256" key="11">
    <source>
        <dbReference type="SAM" id="Phobius"/>
    </source>
</evidence>
<feature type="transmembrane region" description="Helical" evidence="11">
    <location>
        <begin position="118"/>
        <end position="137"/>
    </location>
</feature>
<dbReference type="GO" id="GO:0005886">
    <property type="term" value="C:plasma membrane"/>
    <property type="evidence" value="ECO:0007669"/>
    <property type="project" value="TreeGrafter"/>
</dbReference>
<dbReference type="NCBIfam" id="TIGR00932">
    <property type="entry name" value="2a37"/>
    <property type="match status" value="1"/>
</dbReference>
<dbReference type="PANTHER" id="PTHR46157:SF4">
    <property type="entry name" value="K(+) EFFLUX ANTIPORTER 3, CHLOROPLASTIC"/>
    <property type="match status" value="1"/>
</dbReference>
<evidence type="ECO:0000256" key="7">
    <source>
        <dbReference type="ARBA" id="ARBA00022958"/>
    </source>
</evidence>
<keyword evidence="6 11" id="KW-0812">Transmembrane</keyword>
<dbReference type="GO" id="GO:0006813">
    <property type="term" value="P:potassium ion transport"/>
    <property type="evidence" value="ECO:0007669"/>
    <property type="project" value="UniProtKB-KW"/>
</dbReference>
<dbReference type="RefSeq" id="WP_074242495.1">
    <property type="nucleotide sequence ID" value="NZ_FSRA01000002.1"/>
</dbReference>
<reference evidence="14" key="1">
    <citation type="submission" date="2016-11" db="EMBL/GenBank/DDBJ databases">
        <authorList>
            <person name="Varghese N."/>
            <person name="Submissions S."/>
        </authorList>
    </citation>
    <scope>NUCLEOTIDE SEQUENCE [LARGE SCALE GENOMIC DNA]</scope>
    <source>
        <strain evidence="14">DSM 24787</strain>
    </source>
</reference>
<keyword evidence="5" id="KW-0633">Potassium transport</keyword>
<dbReference type="Pfam" id="PF02254">
    <property type="entry name" value="TrkA_N"/>
    <property type="match status" value="1"/>
</dbReference>
<dbReference type="Proteomes" id="UP000185003">
    <property type="component" value="Unassembled WGS sequence"/>
</dbReference>
<feature type="domain" description="RCK N-terminal" evidence="12">
    <location>
        <begin position="414"/>
        <end position="538"/>
    </location>
</feature>
<protein>
    <submittedName>
        <fullName evidence="13">Kef-type potassium/proton antiporter, CPA2 family</fullName>
    </submittedName>
</protein>
<dbReference type="InterPro" id="IPR006153">
    <property type="entry name" value="Cation/H_exchanger_TM"/>
</dbReference>